<keyword evidence="4" id="KW-1185">Reference proteome</keyword>
<feature type="non-terminal residue" evidence="3">
    <location>
        <position position="130"/>
    </location>
</feature>
<feature type="compositionally biased region" description="Polar residues" evidence="1">
    <location>
        <begin position="1"/>
        <end position="16"/>
    </location>
</feature>
<feature type="non-terminal residue" evidence="3">
    <location>
        <position position="1"/>
    </location>
</feature>
<reference evidence="3" key="1">
    <citation type="journal article" date="2020" name="Stud. Mycol.">
        <title>101 Dothideomycetes genomes: a test case for predicting lifestyles and emergence of pathogens.</title>
        <authorList>
            <person name="Haridas S."/>
            <person name="Albert R."/>
            <person name="Binder M."/>
            <person name="Bloem J."/>
            <person name="Labutti K."/>
            <person name="Salamov A."/>
            <person name="Andreopoulos B."/>
            <person name="Baker S."/>
            <person name="Barry K."/>
            <person name="Bills G."/>
            <person name="Bluhm B."/>
            <person name="Cannon C."/>
            <person name="Castanera R."/>
            <person name="Culley D."/>
            <person name="Daum C."/>
            <person name="Ezra D."/>
            <person name="Gonzalez J."/>
            <person name="Henrissat B."/>
            <person name="Kuo A."/>
            <person name="Liang C."/>
            <person name="Lipzen A."/>
            <person name="Lutzoni F."/>
            <person name="Magnuson J."/>
            <person name="Mondo S."/>
            <person name="Nolan M."/>
            <person name="Ohm R."/>
            <person name="Pangilinan J."/>
            <person name="Park H.-J."/>
            <person name="Ramirez L."/>
            <person name="Alfaro M."/>
            <person name="Sun H."/>
            <person name="Tritt A."/>
            <person name="Yoshinaga Y."/>
            <person name="Zwiers L.-H."/>
            <person name="Turgeon B."/>
            <person name="Goodwin S."/>
            <person name="Spatafora J."/>
            <person name="Crous P."/>
            <person name="Grigoriev I."/>
        </authorList>
    </citation>
    <scope>NUCLEOTIDE SEQUENCE</scope>
    <source>
        <strain evidence="3">CBS 121167</strain>
    </source>
</reference>
<name>A0A6A6B534_9PEZI</name>
<dbReference type="AlphaFoldDB" id="A0A6A6B534"/>
<dbReference type="EMBL" id="ML995499">
    <property type="protein sequence ID" value="KAF2137861.1"/>
    <property type="molecule type" value="Genomic_DNA"/>
</dbReference>
<evidence type="ECO:0000256" key="1">
    <source>
        <dbReference type="SAM" id="MobiDB-lite"/>
    </source>
</evidence>
<feature type="transmembrane region" description="Helical" evidence="2">
    <location>
        <begin position="64"/>
        <end position="86"/>
    </location>
</feature>
<organism evidence="3 4">
    <name type="scientific">Aplosporella prunicola CBS 121167</name>
    <dbReference type="NCBI Taxonomy" id="1176127"/>
    <lineage>
        <taxon>Eukaryota</taxon>
        <taxon>Fungi</taxon>
        <taxon>Dikarya</taxon>
        <taxon>Ascomycota</taxon>
        <taxon>Pezizomycotina</taxon>
        <taxon>Dothideomycetes</taxon>
        <taxon>Dothideomycetes incertae sedis</taxon>
        <taxon>Botryosphaeriales</taxon>
        <taxon>Aplosporellaceae</taxon>
        <taxon>Aplosporella</taxon>
    </lineage>
</organism>
<proteinExistence type="predicted"/>
<dbReference type="Proteomes" id="UP000799438">
    <property type="component" value="Unassembled WGS sequence"/>
</dbReference>
<evidence type="ECO:0000313" key="4">
    <source>
        <dbReference type="Proteomes" id="UP000799438"/>
    </source>
</evidence>
<keyword evidence="2" id="KW-0812">Transmembrane</keyword>
<gene>
    <name evidence="3" type="ORF">K452DRAFT_339516</name>
</gene>
<sequence>STSALLTVAPSSQPPTSRHPPHYSHPLRSNPLSALIFPKLQALGLLLAPRGLRHLLPLLVREGLGVLVVRVVVCVVVGLGGFGVIAGGRGGGVRGGVVGGLGGGLGTPLGIREGRVGGGGSSSHFDFSLG</sequence>
<protein>
    <submittedName>
        <fullName evidence="3">Uncharacterized protein</fullName>
    </submittedName>
</protein>
<dbReference type="RefSeq" id="XP_033393576.1">
    <property type="nucleotide sequence ID" value="XM_033545307.1"/>
</dbReference>
<keyword evidence="2" id="KW-0472">Membrane</keyword>
<evidence type="ECO:0000313" key="3">
    <source>
        <dbReference type="EMBL" id="KAF2137861.1"/>
    </source>
</evidence>
<dbReference type="GeneID" id="54302810"/>
<accession>A0A6A6B534</accession>
<feature type="region of interest" description="Disordered" evidence="1">
    <location>
        <begin position="1"/>
        <end position="25"/>
    </location>
</feature>
<evidence type="ECO:0000256" key="2">
    <source>
        <dbReference type="SAM" id="Phobius"/>
    </source>
</evidence>
<keyword evidence="2" id="KW-1133">Transmembrane helix</keyword>